<dbReference type="InterPro" id="IPR051734">
    <property type="entry name" value="VapB_TA_antitoxins"/>
</dbReference>
<dbReference type="GO" id="GO:0003677">
    <property type="term" value="F:DNA binding"/>
    <property type="evidence" value="ECO:0007669"/>
    <property type="project" value="UniProtKB-UniRule"/>
</dbReference>
<evidence type="ECO:0000259" key="2">
    <source>
        <dbReference type="PROSITE" id="PS51740"/>
    </source>
</evidence>
<dbReference type="InterPro" id="IPR007159">
    <property type="entry name" value="SpoVT-AbrB_dom"/>
</dbReference>
<feature type="domain" description="SpoVT-AbrB" evidence="2">
    <location>
        <begin position="53"/>
        <end position="95"/>
    </location>
</feature>
<name>A0A0F6B6C6_SALT1</name>
<dbReference type="EMBL" id="CP001363">
    <property type="protein sequence ID" value="ACY90073.1"/>
    <property type="molecule type" value="Genomic_DNA"/>
</dbReference>
<dbReference type="PROSITE" id="PS51740">
    <property type="entry name" value="SPOVT_ABRB"/>
    <property type="match status" value="1"/>
</dbReference>
<reference evidence="3 4" key="1">
    <citation type="journal article" date="2010" name="J. Bacteriol.">
        <title>Short-term signatures of evolutionary change in the Salmonella enterica serovar typhimurium 14028 genome.</title>
        <authorList>
            <person name="Jarvik T."/>
            <person name="Smillie C."/>
            <person name="Groisman E.A."/>
            <person name="Ochman H."/>
        </authorList>
    </citation>
    <scope>NUCLEOTIDE SEQUENCE [LARGE SCALE GENOMIC DNA]</scope>
    <source>
        <strain evidence="4">14028s / SGSC 2262</strain>
    </source>
</reference>
<organism evidence="3 4">
    <name type="scientific">Salmonella typhimurium (strain 14028s / SGSC 2262)</name>
    <dbReference type="NCBI Taxonomy" id="588858"/>
    <lineage>
        <taxon>Bacteria</taxon>
        <taxon>Pseudomonadati</taxon>
        <taxon>Pseudomonadota</taxon>
        <taxon>Gammaproteobacteria</taxon>
        <taxon>Enterobacterales</taxon>
        <taxon>Enterobacteriaceae</taxon>
        <taxon>Salmonella</taxon>
    </lineage>
</organism>
<gene>
    <name evidence="3" type="ordered locus">STM14_3664</name>
</gene>
<protein>
    <submittedName>
        <fullName evidence="3">Virulence-associated protein</fullName>
    </submittedName>
</protein>
<sequence>MYSEMPESDKDALRSARHVTGLFFPVYLFDIYIASTHNGYTRCISRKEAVMHTTLFFSNRTQAVRLPKSISFPEDVKHVEIIAVGRSRIITPVGESWDSWFDGEGASTDFMSTREQPAVQEREGF</sequence>
<keyword evidence="4" id="KW-1185">Reference proteome</keyword>
<proteinExistence type="predicted"/>
<dbReference type="Gene3D" id="2.10.260.10">
    <property type="match status" value="1"/>
</dbReference>
<dbReference type="PANTHER" id="PTHR37550">
    <property type="entry name" value="ANTITOXIN VAPB1"/>
    <property type="match status" value="1"/>
</dbReference>
<dbReference type="NCBIfam" id="NF040493">
    <property type="entry name" value="TA_anti_VapB"/>
    <property type="match status" value="1"/>
</dbReference>
<dbReference type="HOGENOM" id="CLU_1991104_0_0_6"/>
<dbReference type="KEGG" id="seo:STM14_3664"/>
<evidence type="ECO:0000313" key="3">
    <source>
        <dbReference type="EMBL" id="ACY90073.1"/>
    </source>
</evidence>
<dbReference type="PANTHER" id="PTHR37550:SF3">
    <property type="entry name" value="ANTITOXIN VAPB1"/>
    <property type="match status" value="1"/>
</dbReference>
<evidence type="ECO:0000313" key="4">
    <source>
        <dbReference type="Proteomes" id="UP000002695"/>
    </source>
</evidence>
<evidence type="ECO:0000256" key="1">
    <source>
        <dbReference type="PROSITE-ProRule" id="PRU01076"/>
    </source>
</evidence>
<dbReference type="Proteomes" id="UP000002695">
    <property type="component" value="Chromosome"/>
</dbReference>
<accession>A0A0F6B6C6</accession>
<dbReference type="AlphaFoldDB" id="A0A0F6B6C6"/>
<dbReference type="InterPro" id="IPR047976">
    <property type="entry name" value="Anti_VapB2-like"/>
</dbReference>
<dbReference type="PATRIC" id="fig|588858.6.peg.3372"/>
<keyword evidence="1" id="KW-0238">DNA-binding</keyword>